<name>A0AAV7KCU1_9METZ</name>
<dbReference type="InterPro" id="IPR038717">
    <property type="entry name" value="Tc1-like_DDE_dom"/>
</dbReference>
<accession>A0AAV7KCU1</accession>
<organism evidence="2 3">
    <name type="scientific">Oopsacas minuta</name>
    <dbReference type="NCBI Taxonomy" id="111878"/>
    <lineage>
        <taxon>Eukaryota</taxon>
        <taxon>Metazoa</taxon>
        <taxon>Porifera</taxon>
        <taxon>Hexactinellida</taxon>
        <taxon>Hexasterophora</taxon>
        <taxon>Lyssacinosida</taxon>
        <taxon>Leucopsacidae</taxon>
        <taxon>Oopsacas</taxon>
    </lineage>
</organism>
<dbReference type="AlphaFoldDB" id="A0AAV7KCU1"/>
<dbReference type="GO" id="GO:0003676">
    <property type="term" value="F:nucleic acid binding"/>
    <property type="evidence" value="ECO:0007669"/>
    <property type="project" value="InterPro"/>
</dbReference>
<evidence type="ECO:0000313" key="3">
    <source>
        <dbReference type="Proteomes" id="UP001165289"/>
    </source>
</evidence>
<evidence type="ECO:0000259" key="1">
    <source>
        <dbReference type="Pfam" id="PF13358"/>
    </source>
</evidence>
<keyword evidence="3" id="KW-1185">Reference proteome</keyword>
<evidence type="ECO:0000313" key="2">
    <source>
        <dbReference type="EMBL" id="KAI6658891.1"/>
    </source>
</evidence>
<dbReference type="EMBL" id="JAKMXF010000074">
    <property type="protein sequence ID" value="KAI6658891.1"/>
    <property type="molecule type" value="Genomic_DNA"/>
</dbReference>
<proteinExistence type="predicted"/>
<reference evidence="2 3" key="1">
    <citation type="journal article" date="2023" name="BMC Biol.">
        <title>The compact genome of the sponge Oopsacas minuta (Hexactinellida) is lacking key metazoan core genes.</title>
        <authorList>
            <person name="Santini S."/>
            <person name="Schenkelaars Q."/>
            <person name="Jourda C."/>
            <person name="Duchesne M."/>
            <person name="Belahbib H."/>
            <person name="Rocher C."/>
            <person name="Selva M."/>
            <person name="Riesgo A."/>
            <person name="Vervoort M."/>
            <person name="Leys S.P."/>
            <person name="Kodjabachian L."/>
            <person name="Le Bivic A."/>
            <person name="Borchiellini C."/>
            <person name="Claverie J.M."/>
            <person name="Renard E."/>
        </authorList>
    </citation>
    <scope>NUCLEOTIDE SEQUENCE [LARGE SCALE GENOMIC DNA]</scope>
    <source>
        <strain evidence="2">SPO-2</strain>
    </source>
</reference>
<feature type="domain" description="Tc1-like transposase DDE" evidence="1">
    <location>
        <begin position="56"/>
        <end position="122"/>
    </location>
</feature>
<comment type="caution">
    <text evidence="2">The sequence shown here is derived from an EMBL/GenBank/DDBJ whole genome shotgun (WGS) entry which is preliminary data.</text>
</comment>
<dbReference type="Gene3D" id="3.30.420.10">
    <property type="entry name" value="Ribonuclease H-like superfamily/Ribonuclease H"/>
    <property type="match status" value="1"/>
</dbReference>
<protein>
    <recommendedName>
        <fullName evidence="1">Tc1-like transposase DDE domain-containing protein</fullName>
    </recommendedName>
</protein>
<dbReference type="Proteomes" id="UP001165289">
    <property type="component" value="Unassembled WGS sequence"/>
</dbReference>
<gene>
    <name evidence="2" type="ORF">LOD99_10918</name>
</gene>
<sequence>MSHRALSELHIIPPKQMTNGAHYRDNILAKTCSDATNRTANTGSILERSMLADMSDLLFMQDGAPHHTSNLKQRWCVEHFPRFWKKVEWPGNSPHLNPIENLWSILKDRVGQMANATKLEDLILQVKSAWTDIDPDIL</sequence>
<dbReference type="Pfam" id="PF13358">
    <property type="entry name" value="DDE_3"/>
    <property type="match status" value="1"/>
</dbReference>
<dbReference type="InterPro" id="IPR036397">
    <property type="entry name" value="RNaseH_sf"/>
</dbReference>